<dbReference type="AlphaFoldDB" id="A0AAE1H0G5"/>
<keyword evidence="3" id="KW-1185">Reference proteome</keyword>
<feature type="compositionally biased region" description="Basic and acidic residues" evidence="1">
    <location>
        <begin position="33"/>
        <end position="44"/>
    </location>
</feature>
<organism evidence="2 3">
    <name type="scientific">Frankliniella fusca</name>
    <dbReference type="NCBI Taxonomy" id="407009"/>
    <lineage>
        <taxon>Eukaryota</taxon>
        <taxon>Metazoa</taxon>
        <taxon>Ecdysozoa</taxon>
        <taxon>Arthropoda</taxon>
        <taxon>Hexapoda</taxon>
        <taxon>Insecta</taxon>
        <taxon>Pterygota</taxon>
        <taxon>Neoptera</taxon>
        <taxon>Paraneoptera</taxon>
        <taxon>Thysanoptera</taxon>
        <taxon>Terebrantia</taxon>
        <taxon>Thripoidea</taxon>
        <taxon>Thripidae</taxon>
        <taxon>Frankliniella</taxon>
    </lineage>
</organism>
<protein>
    <submittedName>
        <fullName evidence="2">Autophagy-related protein 2</fullName>
    </submittedName>
</protein>
<sequence>MSTARARTRVSCRVGRRSTTEGGFSYLNNASDDLGRRTGEEKRGAVPLPPCHASETPETRSNQRGYVARGGKEREIASSNAAGWSPVPVARRSRSRSRRPGTFSDVTSHRTLLFPSLPSPSLPPARLRPSPHLDPRHLAPMLQLRRVQSTGYLSAPGGNRCSST</sequence>
<reference evidence="2" key="2">
    <citation type="journal article" date="2023" name="BMC Genomics">
        <title>Pest status, molecular evolution, and epigenetic factors derived from the genome assembly of Frankliniella fusca, a thysanopteran phytovirus vector.</title>
        <authorList>
            <person name="Catto M.A."/>
            <person name="Labadie P.E."/>
            <person name="Jacobson A.L."/>
            <person name="Kennedy G.G."/>
            <person name="Srinivasan R."/>
            <person name="Hunt B.G."/>
        </authorList>
    </citation>
    <scope>NUCLEOTIDE SEQUENCE</scope>
    <source>
        <strain evidence="2">PL_HMW_Pooled</strain>
    </source>
</reference>
<evidence type="ECO:0000256" key="1">
    <source>
        <dbReference type="SAM" id="MobiDB-lite"/>
    </source>
</evidence>
<feature type="region of interest" description="Disordered" evidence="1">
    <location>
        <begin position="1"/>
        <end position="137"/>
    </location>
</feature>
<dbReference type="Proteomes" id="UP001219518">
    <property type="component" value="Unassembled WGS sequence"/>
</dbReference>
<proteinExistence type="predicted"/>
<feature type="compositionally biased region" description="Polar residues" evidence="1">
    <location>
        <begin position="20"/>
        <end position="31"/>
    </location>
</feature>
<evidence type="ECO:0000313" key="2">
    <source>
        <dbReference type="EMBL" id="KAK3912497.1"/>
    </source>
</evidence>
<comment type="caution">
    <text evidence="2">The sequence shown here is derived from an EMBL/GenBank/DDBJ whole genome shotgun (WGS) entry which is preliminary data.</text>
</comment>
<name>A0AAE1H0G5_9NEOP</name>
<gene>
    <name evidence="2" type="ORF">KUF71_022068</name>
</gene>
<reference evidence="2" key="1">
    <citation type="submission" date="2021-07" db="EMBL/GenBank/DDBJ databases">
        <authorList>
            <person name="Catto M.A."/>
            <person name="Jacobson A."/>
            <person name="Kennedy G."/>
            <person name="Labadie P."/>
            <person name="Hunt B.G."/>
            <person name="Srinivasan R."/>
        </authorList>
    </citation>
    <scope>NUCLEOTIDE SEQUENCE</scope>
    <source>
        <strain evidence="2">PL_HMW_Pooled</strain>
        <tissue evidence="2">Head</tissue>
    </source>
</reference>
<evidence type="ECO:0000313" key="3">
    <source>
        <dbReference type="Proteomes" id="UP001219518"/>
    </source>
</evidence>
<accession>A0AAE1H0G5</accession>
<dbReference type="EMBL" id="JAHWGI010000293">
    <property type="protein sequence ID" value="KAK3912497.1"/>
    <property type="molecule type" value="Genomic_DNA"/>
</dbReference>
<feature type="compositionally biased region" description="Basic residues" evidence="1">
    <location>
        <begin position="1"/>
        <end position="16"/>
    </location>
</feature>